<dbReference type="AlphaFoldDB" id="A0A9X0D3U0"/>
<sequence>MSRSKLSTCLTDQPELIQQLALCLDREVRLVPNWKHLARKMLVEEDVFKRLEQHSDYCPTIRLFDHLEVTQPDLTIQTLRKALSEIGRNEFLLLTTQDNLKDDDYESQKRGKFYIGSMGDKRVKLKKIAAMKGDERSIVLEGSTVSVTNAVDVLWPTAVFCSGLNRQKVKLRGIVVSAKLTTDAAIKALEDGIQECGVCVPVPECISTLITGVAVGWEEEKLEVTVHHDGVFLSRPELVDNKEWCEELVEQFPEAIAIEMEGEDEYAEPPTATKQPADKQLQNVAAGQCLQT</sequence>
<dbReference type="InterPro" id="IPR000488">
    <property type="entry name" value="Death_dom"/>
</dbReference>
<reference evidence="2" key="1">
    <citation type="submission" date="2023-01" db="EMBL/GenBank/DDBJ databases">
        <title>Genome assembly of the deep-sea coral Lophelia pertusa.</title>
        <authorList>
            <person name="Herrera S."/>
            <person name="Cordes E."/>
        </authorList>
    </citation>
    <scope>NUCLEOTIDE SEQUENCE</scope>
    <source>
        <strain evidence="2">USNM1676648</strain>
        <tissue evidence="2">Polyp</tissue>
    </source>
</reference>
<dbReference type="GO" id="GO:0007165">
    <property type="term" value="P:signal transduction"/>
    <property type="evidence" value="ECO:0007669"/>
    <property type="project" value="InterPro"/>
</dbReference>
<dbReference type="SUPFAM" id="SSF47986">
    <property type="entry name" value="DEATH domain"/>
    <property type="match status" value="1"/>
</dbReference>
<dbReference type="Gene3D" id="1.10.533.10">
    <property type="entry name" value="Death Domain, Fas"/>
    <property type="match status" value="1"/>
</dbReference>
<dbReference type="PROSITE" id="PS50017">
    <property type="entry name" value="DEATH_DOMAIN"/>
    <property type="match status" value="1"/>
</dbReference>
<evidence type="ECO:0000259" key="1">
    <source>
        <dbReference type="PROSITE" id="PS50017"/>
    </source>
</evidence>
<evidence type="ECO:0000313" key="3">
    <source>
        <dbReference type="Proteomes" id="UP001163046"/>
    </source>
</evidence>
<gene>
    <name evidence="2" type="ORF">OS493_025706</name>
</gene>
<evidence type="ECO:0000313" key="2">
    <source>
        <dbReference type="EMBL" id="KAJ7383834.1"/>
    </source>
</evidence>
<name>A0A9X0D3U0_9CNID</name>
<comment type="caution">
    <text evidence="2">The sequence shown here is derived from an EMBL/GenBank/DDBJ whole genome shotgun (WGS) entry which is preliminary data.</text>
</comment>
<feature type="domain" description="Death" evidence="1">
    <location>
        <begin position="33"/>
        <end position="92"/>
    </location>
</feature>
<dbReference type="OrthoDB" id="5979522at2759"/>
<organism evidence="2 3">
    <name type="scientific">Desmophyllum pertusum</name>
    <dbReference type="NCBI Taxonomy" id="174260"/>
    <lineage>
        <taxon>Eukaryota</taxon>
        <taxon>Metazoa</taxon>
        <taxon>Cnidaria</taxon>
        <taxon>Anthozoa</taxon>
        <taxon>Hexacorallia</taxon>
        <taxon>Scleractinia</taxon>
        <taxon>Caryophylliina</taxon>
        <taxon>Caryophylliidae</taxon>
        <taxon>Desmophyllum</taxon>
    </lineage>
</organism>
<protein>
    <recommendedName>
        <fullName evidence="1">Death domain-containing protein</fullName>
    </recommendedName>
</protein>
<proteinExistence type="predicted"/>
<dbReference type="Proteomes" id="UP001163046">
    <property type="component" value="Unassembled WGS sequence"/>
</dbReference>
<keyword evidence="3" id="KW-1185">Reference proteome</keyword>
<dbReference type="EMBL" id="MU825894">
    <property type="protein sequence ID" value="KAJ7383834.1"/>
    <property type="molecule type" value="Genomic_DNA"/>
</dbReference>
<dbReference type="InterPro" id="IPR011029">
    <property type="entry name" value="DEATH-like_dom_sf"/>
</dbReference>
<accession>A0A9X0D3U0</accession>